<comment type="caution">
    <text evidence="2">The sequence shown here is derived from an EMBL/GenBank/DDBJ whole genome shotgun (WGS) entry which is preliminary data.</text>
</comment>
<evidence type="ECO:0000256" key="1">
    <source>
        <dbReference type="SAM" id="Phobius"/>
    </source>
</evidence>
<sequence length="406" mass="45574">MYFVARRHRLIPLIELLLAAITISTLVYLIYRHSCESFLMAKHHYDVYDEELSHRELLVDNIVAFGTADSAHLPSHAATLHREYQIPQTKVNYLSEFRNLDKCPVSSEDVAAIGEAAPCYHKNTLLESLSSGGRIGLDSPYHSKSCGMWWYGTHELCNVLAKYSKVMFVGDDVLEDIFGGMMLLIREDAMYGAVRQWHYNSIEDMKCSCETAFRNHGLCESALVRSLKELTDYDITLLKCPRAGVQMQMHYLPRYPLDPVEVNRFVMAATKDSDFDRRPIAVIYGHGHGSLFDKGATASWISTLRDMIHNAIPYDVPIYELFVTPGATGPQVSGFNTLTLGLKASQVFESAMRDWGRDVQMDVLGTWNATVQTSFSADGLHGGVQTNLLKAMMVLNWLDLVNNGSG</sequence>
<keyword evidence="1" id="KW-0472">Membrane</keyword>
<evidence type="ECO:0000313" key="3">
    <source>
        <dbReference type="Proteomes" id="UP001217417"/>
    </source>
</evidence>
<dbReference type="RefSeq" id="XP_056044087.1">
    <property type="nucleotide sequence ID" value="XM_056187618.1"/>
</dbReference>
<reference evidence="2" key="1">
    <citation type="submission" date="2023-03" db="EMBL/GenBank/DDBJ databases">
        <title>Near-Complete genome sequence of Lipomyces tetrasporous NRRL Y-64009, an oleaginous yeast capable of growing on lignocellulosic hydrolysates.</title>
        <authorList>
            <consortium name="Lawrence Berkeley National Laboratory"/>
            <person name="Jagtap S.S."/>
            <person name="Liu J.-J."/>
            <person name="Walukiewicz H.E."/>
            <person name="Pangilinan J."/>
            <person name="Lipzen A."/>
            <person name="Ahrendt S."/>
            <person name="Koriabine M."/>
            <person name="Cobaugh K."/>
            <person name="Salamov A."/>
            <person name="Yoshinaga Y."/>
            <person name="Ng V."/>
            <person name="Daum C."/>
            <person name="Grigoriev I.V."/>
            <person name="Slininger P.J."/>
            <person name="Dien B.S."/>
            <person name="Jin Y.-S."/>
            <person name="Rao C.V."/>
        </authorList>
    </citation>
    <scope>NUCLEOTIDE SEQUENCE</scope>
    <source>
        <strain evidence="2">NRRL Y-64009</strain>
    </source>
</reference>
<dbReference type="Proteomes" id="UP001217417">
    <property type="component" value="Unassembled WGS sequence"/>
</dbReference>
<keyword evidence="3" id="KW-1185">Reference proteome</keyword>
<organism evidence="2 3">
    <name type="scientific">Lipomyces tetrasporus</name>
    <dbReference type="NCBI Taxonomy" id="54092"/>
    <lineage>
        <taxon>Eukaryota</taxon>
        <taxon>Fungi</taxon>
        <taxon>Dikarya</taxon>
        <taxon>Ascomycota</taxon>
        <taxon>Saccharomycotina</taxon>
        <taxon>Lipomycetes</taxon>
        <taxon>Lipomycetales</taxon>
        <taxon>Lipomycetaceae</taxon>
        <taxon>Lipomyces</taxon>
    </lineage>
</organism>
<dbReference type="GeneID" id="80882784"/>
<dbReference type="AlphaFoldDB" id="A0AAD7QVN1"/>
<accession>A0AAD7QVN1</accession>
<name>A0AAD7QVN1_9ASCO</name>
<gene>
    <name evidence="2" type="ORF">POJ06DRAFT_253299</name>
</gene>
<keyword evidence="1" id="KW-0812">Transmembrane</keyword>
<keyword evidence="1" id="KW-1133">Transmembrane helix</keyword>
<feature type="transmembrane region" description="Helical" evidence="1">
    <location>
        <begin position="12"/>
        <end position="31"/>
    </location>
</feature>
<dbReference type="EMBL" id="JARPMG010000005">
    <property type="protein sequence ID" value="KAJ8100637.1"/>
    <property type="molecule type" value="Genomic_DNA"/>
</dbReference>
<evidence type="ECO:0000313" key="2">
    <source>
        <dbReference type="EMBL" id="KAJ8100637.1"/>
    </source>
</evidence>
<protein>
    <submittedName>
        <fullName evidence="2">Uncharacterized protein</fullName>
    </submittedName>
</protein>
<proteinExistence type="predicted"/>